<comment type="caution">
    <text evidence="1">The sequence shown here is derived from an EMBL/GenBank/DDBJ whole genome shotgun (WGS) entry which is preliminary data.</text>
</comment>
<evidence type="ECO:0000313" key="2">
    <source>
        <dbReference type="Proteomes" id="UP000593572"/>
    </source>
</evidence>
<name>A0A7J8N5W7_9ROSI</name>
<dbReference type="EMBL" id="JABEZX010000012">
    <property type="protein sequence ID" value="MBA0572361.1"/>
    <property type="molecule type" value="Genomic_DNA"/>
</dbReference>
<dbReference type="AlphaFoldDB" id="A0A7J8N5W7"/>
<accession>A0A7J8N5W7</accession>
<evidence type="ECO:0000313" key="1">
    <source>
        <dbReference type="EMBL" id="MBA0572361.1"/>
    </source>
</evidence>
<keyword evidence="2" id="KW-1185">Reference proteome</keyword>
<protein>
    <submittedName>
        <fullName evidence="1">Uncharacterized protein</fullName>
    </submittedName>
</protein>
<organism evidence="1 2">
    <name type="scientific">Gossypium lobatum</name>
    <dbReference type="NCBI Taxonomy" id="34289"/>
    <lineage>
        <taxon>Eukaryota</taxon>
        <taxon>Viridiplantae</taxon>
        <taxon>Streptophyta</taxon>
        <taxon>Embryophyta</taxon>
        <taxon>Tracheophyta</taxon>
        <taxon>Spermatophyta</taxon>
        <taxon>Magnoliopsida</taxon>
        <taxon>eudicotyledons</taxon>
        <taxon>Gunneridae</taxon>
        <taxon>Pentapetalae</taxon>
        <taxon>rosids</taxon>
        <taxon>malvids</taxon>
        <taxon>Malvales</taxon>
        <taxon>Malvaceae</taxon>
        <taxon>Malvoideae</taxon>
        <taxon>Gossypium</taxon>
    </lineage>
</organism>
<dbReference type="Proteomes" id="UP000593572">
    <property type="component" value="Unassembled WGS sequence"/>
</dbReference>
<reference evidence="1 2" key="1">
    <citation type="journal article" date="2019" name="Genome Biol. Evol.">
        <title>Insights into the evolution of the New World diploid cottons (Gossypium, subgenus Houzingenia) based on genome sequencing.</title>
        <authorList>
            <person name="Grover C.E."/>
            <person name="Arick M.A. 2nd"/>
            <person name="Thrash A."/>
            <person name="Conover J.L."/>
            <person name="Sanders W.S."/>
            <person name="Peterson D.G."/>
            <person name="Frelichowski J.E."/>
            <person name="Scheffler J.A."/>
            <person name="Scheffler B.E."/>
            <person name="Wendel J.F."/>
        </authorList>
    </citation>
    <scope>NUCLEOTIDE SEQUENCE [LARGE SCALE GENOMIC DNA]</scope>
    <source>
        <strain evidence="1">157</strain>
        <tissue evidence="1">Leaf</tissue>
    </source>
</reference>
<sequence>MITSYGFIENDSDIVHDLLEVEGALVGSSQTEKDCGQFDNNRMTLLLQSKYRNPLYMIQNGSYSIVDKINLYEK</sequence>
<proteinExistence type="predicted"/>
<gene>
    <name evidence="1" type="ORF">Golob_002706</name>
</gene>